<evidence type="ECO:0000256" key="1">
    <source>
        <dbReference type="ARBA" id="ARBA00006484"/>
    </source>
</evidence>
<evidence type="ECO:0000313" key="4">
    <source>
        <dbReference type="Proteomes" id="UP000655759"/>
    </source>
</evidence>
<dbReference type="PANTHER" id="PTHR42760:SF133">
    <property type="entry name" value="3-OXOACYL-[ACYL-CARRIER-PROTEIN] REDUCTASE"/>
    <property type="match status" value="1"/>
</dbReference>
<comment type="caution">
    <text evidence="3">The sequence shown here is derived from an EMBL/GenBank/DDBJ whole genome shotgun (WGS) entry which is preliminary data.</text>
</comment>
<dbReference type="InterPro" id="IPR002347">
    <property type="entry name" value="SDR_fam"/>
</dbReference>
<dbReference type="AlphaFoldDB" id="A0A812EX05"/>
<dbReference type="Pfam" id="PF00106">
    <property type="entry name" value="adh_short"/>
    <property type="match status" value="1"/>
</dbReference>
<dbReference type="CDD" id="cd05233">
    <property type="entry name" value="SDR_c"/>
    <property type="match status" value="1"/>
</dbReference>
<evidence type="ECO:0000256" key="2">
    <source>
        <dbReference type="ARBA" id="ARBA00023002"/>
    </source>
</evidence>
<dbReference type="Gene3D" id="3.40.50.720">
    <property type="entry name" value="NAD(P)-binding Rossmann-like Domain"/>
    <property type="match status" value="2"/>
</dbReference>
<protein>
    <submittedName>
        <fullName evidence="3">Rossmann-fold oxidoreductase</fullName>
    </submittedName>
</protein>
<dbReference type="SUPFAM" id="SSF51735">
    <property type="entry name" value="NAD(P)-binding Rossmann-fold domains"/>
    <property type="match status" value="2"/>
</dbReference>
<dbReference type="InterPro" id="IPR036291">
    <property type="entry name" value="NAD(P)-bd_dom_sf"/>
</dbReference>
<dbReference type="GO" id="GO:0006633">
    <property type="term" value="P:fatty acid biosynthetic process"/>
    <property type="evidence" value="ECO:0007669"/>
    <property type="project" value="TreeGrafter"/>
</dbReference>
<organism evidence="3 4">
    <name type="scientific">Candidatus Nitrosotenuis uzonensis</name>
    <dbReference type="NCBI Taxonomy" id="1407055"/>
    <lineage>
        <taxon>Archaea</taxon>
        <taxon>Nitrososphaerota</taxon>
        <taxon>Candidatus Nitrosotenuis</taxon>
    </lineage>
</organism>
<dbReference type="EMBL" id="CAJNAQ010000005">
    <property type="protein sequence ID" value="CAE6497856.1"/>
    <property type="molecule type" value="Genomic_DNA"/>
</dbReference>
<proteinExistence type="inferred from homology"/>
<dbReference type="PANTHER" id="PTHR42760">
    <property type="entry name" value="SHORT-CHAIN DEHYDROGENASES/REDUCTASES FAMILY MEMBER"/>
    <property type="match status" value="1"/>
</dbReference>
<reference evidence="3" key="1">
    <citation type="submission" date="2021-02" db="EMBL/GenBank/DDBJ databases">
        <authorList>
            <person name="Han P."/>
        </authorList>
    </citation>
    <scope>NUCLEOTIDE SEQUENCE</scope>
    <source>
        <strain evidence="3">Candidatus Nitrosotenuis uzonensis 5A</strain>
    </source>
</reference>
<dbReference type="RefSeq" id="WP_205099858.1">
    <property type="nucleotide sequence ID" value="NZ_CAJNAQ010000005.1"/>
</dbReference>
<accession>A0A812EX05</accession>
<dbReference type="GO" id="GO:0016616">
    <property type="term" value="F:oxidoreductase activity, acting on the CH-OH group of donors, NAD or NADP as acceptor"/>
    <property type="evidence" value="ECO:0007669"/>
    <property type="project" value="TreeGrafter"/>
</dbReference>
<name>A0A812EX05_9ARCH</name>
<dbReference type="PRINTS" id="PR00081">
    <property type="entry name" value="GDHRDH"/>
</dbReference>
<comment type="similarity">
    <text evidence="1">Belongs to the short-chain dehydrogenases/reductases (SDR) family.</text>
</comment>
<sequence>MLKFQNKVVLVTGSGTGIGQTVAKLFAENGASIVILGRRKEPLEETKKILEEIIARVKSGAKVWLFSGVDVSDESGVSEMFDSLKNSNVNVDVVVNNAGVSGPVTCFSNAPLEEFKSTVAIHLTGTFWTSTQALKVMKPGAKIVTISTFFTEERPFEQRPYRFRSPYTASQGAKNRLAELMSWELTDRGIVSIATNPGPVHSDRIYKTVYPKAAAEFLRTSGFEDLSPAEVEVANREIVGLLGEDEKTVKEGIMKAATSVAKIKSGDVEKISQTLGRLLSKIQEIAEKVQKNTSFMIADRQFLSQMQVAQTVMTLADDDIAKILNGKVIPGDRVFYPVKPQIATAAPVVQPNFASQVFVFAVDATDKSDVDRVLFLAQHVESNGARAVCLVSGAMPKDQQEAISSKFHSHIVNLKNPDEIQRWLGAAKGIGKIAAVIHITGKVPENIKIVDTSRASWDALVDKFINTPATVLQSAFEMFVPGGRKDPRLYKDAFGTTVIIGPDMPTGAKISGADRARVEVFRGALRPFTTTVNQELSDVLKSKVRSFLVLPGGVDGKESDNKKIAHAINYFVTEQARSSSEVTFCVDETRE</sequence>
<evidence type="ECO:0000313" key="3">
    <source>
        <dbReference type="EMBL" id="CAE6497856.1"/>
    </source>
</evidence>
<keyword evidence="2" id="KW-0560">Oxidoreductase</keyword>
<gene>
    <name evidence="3" type="ORF">NUZ5A_50714</name>
</gene>
<dbReference type="Proteomes" id="UP000655759">
    <property type="component" value="Unassembled WGS sequence"/>
</dbReference>
<dbReference type="GO" id="GO:0048038">
    <property type="term" value="F:quinone binding"/>
    <property type="evidence" value="ECO:0007669"/>
    <property type="project" value="TreeGrafter"/>
</dbReference>